<proteinExistence type="predicted"/>
<feature type="transmembrane region" description="Helical" evidence="2">
    <location>
        <begin position="325"/>
        <end position="350"/>
    </location>
</feature>
<comment type="caution">
    <text evidence="4">The sequence shown here is derived from an EMBL/GenBank/DDBJ whole genome shotgun (WGS) entry which is preliminary data.</text>
</comment>
<dbReference type="InterPro" id="IPR050328">
    <property type="entry name" value="Dev_Immune_Receptor"/>
</dbReference>
<sequence>MVLRCILILIFVPLTLSNPTGCTYTTDILLYSCDSRLWVLPLDFSQFTVQPQRLLIKDMSGELAASAPNGPVFSGFSVINTALFDARFPPSLHIMCVANGFLMMVKDAFQDFGWVEELIIQDCDILSLPAQVFAHFGDLNSLIIEGGSMDAMVADTFYGLNVNKMSSAVTPKGEFILRNTEIIGGSLPYGGLFTQSNVSTIILDNIHLSSLRTDTFYNNLKLTNLSISYNALTSIPDNLFIQSQSLQFVRIYGIPWACACSSLGFIPYVISNNITLEGDIVCTSPANYANQRAAVYYATNCISYDVCAGQTGFVSAGKCITVLDIISYVLFVLNTIIACIAFGLVLHLFLRLKEIKDKRRGFMLRRMFGVEQAKTKTFNVVKPRDPSFD</sequence>
<dbReference type="GO" id="GO:0005615">
    <property type="term" value="C:extracellular space"/>
    <property type="evidence" value="ECO:0007669"/>
    <property type="project" value="TreeGrafter"/>
</dbReference>
<dbReference type="Proteomes" id="UP000596742">
    <property type="component" value="Unassembled WGS sequence"/>
</dbReference>
<keyword evidence="2" id="KW-1133">Transmembrane helix</keyword>
<dbReference type="Pfam" id="PF13855">
    <property type="entry name" value="LRR_8"/>
    <property type="match status" value="1"/>
</dbReference>
<dbReference type="PROSITE" id="PS51450">
    <property type="entry name" value="LRR"/>
    <property type="match status" value="1"/>
</dbReference>
<dbReference type="EMBL" id="UYJE01000894">
    <property type="protein sequence ID" value="VDH97446.1"/>
    <property type="molecule type" value="Genomic_DNA"/>
</dbReference>
<keyword evidence="1 3" id="KW-0732">Signal</keyword>
<name>A0A8B6BZG8_MYTGA</name>
<keyword evidence="5" id="KW-1185">Reference proteome</keyword>
<dbReference type="GO" id="GO:0031012">
    <property type="term" value="C:extracellular matrix"/>
    <property type="evidence" value="ECO:0007669"/>
    <property type="project" value="TreeGrafter"/>
</dbReference>
<keyword evidence="2" id="KW-0812">Transmembrane</keyword>
<dbReference type="PANTHER" id="PTHR24373">
    <property type="entry name" value="SLIT RELATED LEUCINE-RICH REPEAT NEURONAL PROTEIN"/>
    <property type="match status" value="1"/>
</dbReference>
<dbReference type="OrthoDB" id="6066926at2759"/>
<dbReference type="SUPFAM" id="SSF52058">
    <property type="entry name" value="L domain-like"/>
    <property type="match status" value="1"/>
</dbReference>
<keyword evidence="2" id="KW-0472">Membrane</keyword>
<dbReference type="PANTHER" id="PTHR24373:SF370">
    <property type="entry name" value="FISH-LIPS, ISOFORM E"/>
    <property type="match status" value="1"/>
</dbReference>
<dbReference type="InterPro" id="IPR032675">
    <property type="entry name" value="LRR_dom_sf"/>
</dbReference>
<feature type="signal peptide" evidence="3">
    <location>
        <begin position="1"/>
        <end position="17"/>
    </location>
</feature>
<reference evidence="4" key="1">
    <citation type="submission" date="2018-11" db="EMBL/GenBank/DDBJ databases">
        <authorList>
            <person name="Alioto T."/>
            <person name="Alioto T."/>
        </authorList>
    </citation>
    <scope>NUCLEOTIDE SEQUENCE</scope>
</reference>
<evidence type="ECO:0000256" key="3">
    <source>
        <dbReference type="SAM" id="SignalP"/>
    </source>
</evidence>
<dbReference type="AlphaFoldDB" id="A0A8B6BZG8"/>
<accession>A0A8B6BZG8</accession>
<protein>
    <submittedName>
        <fullName evidence="4">Uncharacterized protein</fullName>
    </submittedName>
</protein>
<gene>
    <name evidence="4" type="ORF">MGAL_10B036819</name>
</gene>
<evidence type="ECO:0000313" key="5">
    <source>
        <dbReference type="Proteomes" id="UP000596742"/>
    </source>
</evidence>
<evidence type="ECO:0000256" key="1">
    <source>
        <dbReference type="ARBA" id="ARBA00022729"/>
    </source>
</evidence>
<dbReference type="InterPro" id="IPR001611">
    <property type="entry name" value="Leu-rich_rpt"/>
</dbReference>
<evidence type="ECO:0000313" key="4">
    <source>
        <dbReference type="EMBL" id="VDH97446.1"/>
    </source>
</evidence>
<feature type="chain" id="PRO_5032989123" evidence="3">
    <location>
        <begin position="18"/>
        <end position="389"/>
    </location>
</feature>
<organism evidence="4 5">
    <name type="scientific">Mytilus galloprovincialis</name>
    <name type="common">Mediterranean mussel</name>
    <dbReference type="NCBI Taxonomy" id="29158"/>
    <lineage>
        <taxon>Eukaryota</taxon>
        <taxon>Metazoa</taxon>
        <taxon>Spiralia</taxon>
        <taxon>Lophotrochozoa</taxon>
        <taxon>Mollusca</taxon>
        <taxon>Bivalvia</taxon>
        <taxon>Autobranchia</taxon>
        <taxon>Pteriomorphia</taxon>
        <taxon>Mytilida</taxon>
        <taxon>Mytiloidea</taxon>
        <taxon>Mytilidae</taxon>
        <taxon>Mytilinae</taxon>
        <taxon>Mytilus</taxon>
    </lineage>
</organism>
<dbReference type="Gene3D" id="3.80.10.10">
    <property type="entry name" value="Ribonuclease Inhibitor"/>
    <property type="match status" value="1"/>
</dbReference>
<evidence type="ECO:0000256" key="2">
    <source>
        <dbReference type="SAM" id="Phobius"/>
    </source>
</evidence>